<reference evidence="1 2" key="1">
    <citation type="submission" date="2017-09" db="EMBL/GenBank/DDBJ databases">
        <title>Depth-based differentiation of microbial function through sediment-hosted aquifers and enrichment of novel symbionts in the deep terrestrial subsurface.</title>
        <authorList>
            <person name="Probst A.J."/>
            <person name="Ladd B."/>
            <person name="Jarett J.K."/>
            <person name="Geller-Mcgrath D.E."/>
            <person name="Sieber C.M."/>
            <person name="Emerson J.B."/>
            <person name="Anantharaman K."/>
            <person name="Thomas B.C."/>
            <person name="Malmstrom R."/>
            <person name="Stieglmeier M."/>
            <person name="Klingl A."/>
            <person name="Woyke T."/>
            <person name="Ryan C.M."/>
            <person name="Banfield J.F."/>
        </authorList>
    </citation>
    <scope>NUCLEOTIDE SEQUENCE [LARGE SCALE GENOMIC DNA]</scope>
    <source>
        <strain evidence="1">CG11_big_fil_rev_8_21_14_0_20_42_13</strain>
    </source>
</reference>
<dbReference type="InterPro" id="IPR043166">
    <property type="entry name" value="LarA-like_C"/>
</dbReference>
<name>A0A2H0LXP2_9BACT</name>
<organism evidence="1 2">
    <name type="scientific">Candidatus Ghiorseimicrobium undicola</name>
    <dbReference type="NCBI Taxonomy" id="1974746"/>
    <lineage>
        <taxon>Bacteria</taxon>
        <taxon>Pseudomonadati</taxon>
        <taxon>Candidatus Omnitrophota</taxon>
        <taxon>Candidatus Ghiorseimicrobium</taxon>
    </lineage>
</organism>
<sequence length="139" mass="15340">MNLYQASRAFNYVLNTGKPIVKKGGIVLVRASLRDGFGRGIAEKRFSRAMKVMKSPQDFINKIKQGGCVAGEHRAYMVAKALKDARLGFIGQKAYTYSKGCPFLAFPTVKAARDFIKHTMGEEASIYEVSNALSVIISR</sequence>
<evidence type="ECO:0000313" key="2">
    <source>
        <dbReference type="Proteomes" id="UP000229641"/>
    </source>
</evidence>
<protein>
    <submittedName>
        <fullName evidence="1">Uncharacterized protein</fullName>
    </submittedName>
</protein>
<gene>
    <name evidence="1" type="ORF">COV72_04595</name>
</gene>
<proteinExistence type="predicted"/>
<dbReference type="EMBL" id="PCWA01000070">
    <property type="protein sequence ID" value="PIQ89147.1"/>
    <property type="molecule type" value="Genomic_DNA"/>
</dbReference>
<accession>A0A2H0LXP2</accession>
<dbReference type="Gene3D" id="3.90.226.30">
    <property type="match status" value="1"/>
</dbReference>
<comment type="caution">
    <text evidence="1">The sequence shown here is derived from an EMBL/GenBank/DDBJ whole genome shotgun (WGS) entry which is preliminary data.</text>
</comment>
<dbReference type="Proteomes" id="UP000229641">
    <property type="component" value="Unassembled WGS sequence"/>
</dbReference>
<evidence type="ECO:0000313" key="1">
    <source>
        <dbReference type="EMBL" id="PIQ89147.1"/>
    </source>
</evidence>
<dbReference type="AlphaFoldDB" id="A0A2H0LXP2"/>